<dbReference type="Proteomes" id="UP001470230">
    <property type="component" value="Unassembled WGS sequence"/>
</dbReference>
<gene>
    <name evidence="3" type="ORF">M9Y10_022012</name>
</gene>
<sequence length="110" mass="12743">MDQTNKRTPSKRKSMGKEPFPVPPQVKTITRSSSFSEEKGSSYSQSREELIERYEFLADQYEASLNERDQLKKQKRSLELEIASINQQQARLQELLDSLKAEEMAKSSNE</sequence>
<keyword evidence="1" id="KW-0175">Coiled coil</keyword>
<name>A0ABR2KR17_9EUKA</name>
<evidence type="ECO:0000313" key="4">
    <source>
        <dbReference type="Proteomes" id="UP001470230"/>
    </source>
</evidence>
<evidence type="ECO:0000256" key="2">
    <source>
        <dbReference type="SAM" id="MobiDB-lite"/>
    </source>
</evidence>
<dbReference type="EMBL" id="JAPFFF010000003">
    <property type="protein sequence ID" value="KAK8893589.1"/>
    <property type="molecule type" value="Genomic_DNA"/>
</dbReference>
<evidence type="ECO:0000313" key="3">
    <source>
        <dbReference type="EMBL" id="KAK8893589.1"/>
    </source>
</evidence>
<proteinExistence type="predicted"/>
<organism evidence="3 4">
    <name type="scientific">Tritrichomonas musculus</name>
    <dbReference type="NCBI Taxonomy" id="1915356"/>
    <lineage>
        <taxon>Eukaryota</taxon>
        <taxon>Metamonada</taxon>
        <taxon>Parabasalia</taxon>
        <taxon>Tritrichomonadida</taxon>
        <taxon>Tritrichomonadidae</taxon>
        <taxon>Tritrichomonas</taxon>
    </lineage>
</organism>
<comment type="caution">
    <text evidence="3">The sequence shown here is derived from an EMBL/GenBank/DDBJ whole genome shotgun (WGS) entry which is preliminary data.</text>
</comment>
<accession>A0ABR2KR17</accession>
<keyword evidence="4" id="KW-1185">Reference proteome</keyword>
<feature type="coiled-coil region" evidence="1">
    <location>
        <begin position="47"/>
        <end position="105"/>
    </location>
</feature>
<reference evidence="3 4" key="1">
    <citation type="submission" date="2024-04" db="EMBL/GenBank/DDBJ databases">
        <title>Tritrichomonas musculus Genome.</title>
        <authorList>
            <person name="Alves-Ferreira E."/>
            <person name="Grigg M."/>
            <person name="Lorenzi H."/>
            <person name="Galac M."/>
        </authorList>
    </citation>
    <scope>NUCLEOTIDE SEQUENCE [LARGE SCALE GENOMIC DNA]</scope>
    <source>
        <strain evidence="3 4">EAF2021</strain>
    </source>
</reference>
<feature type="compositionally biased region" description="Basic and acidic residues" evidence="2">
    <location>
        <begin position="36"/>
        <end position="46"/>
    </location>
</feature>
<feature type="region of interest" description="Disordered" evidence="2">
    <location>
        <begin position="1"/>
        <end position="46"/>
    </location>
</feature>
<protein>
    <submittedName>
        <fullName evidence="3">Uncharacterized protein</fullName>
    </submittedName>
</protein>
<evidence type="ECO:0000256" key="1">
    <source>
        <dbReference type="SAM" id="Coils"/>
    </source>
</evidence>